<dbReference type="AlphaFoldDB" id="A0A540N7C8"/>
<proteinExistence type="predicted"/>
<organism evidence="1 2">
    <name type="scientific">Malus baccata</name>
    <name type="common">Siberian crab apple</name>
    <name type="synonym">Pyrus baccata</name>
    <dbReference type="NCBI Taxonomy" id="106549"/>
    <lineage>
        <taxon>Eukaryota</taxon>
        <taxon>Viridiplantae</taxon>
        <taxon>Streptophyta</taxon>
        <taxon>Embryophyta</taxon>
        <taxon>Tracheophyta</taxon>
        <taxon>Spermatophyta</taxon>
        <taxon>Magnoliopsida</taxon>
        <taxon>eudicotyledons</taxon>
        <taxon>Gunneridae</taxon>
        <taxon>Pentapetalae</taxon>
        <taxon>rosids</taxon>
        <taxon>fabids</taxon>
        <taxon>Rosales</taxon>
        <taxon>Rosaceae</taxon>
        <taxon>Amygdaloideae</taxon>
        <taxon>Maleae</taxon>
        <taxon>Malus</taxon>
    </lineage>
</organism>
<protein>
    <submittedName>
        <fullName evidence="1">Uncharacterized protein</fullName>
    </submittedName>
</protein>
<comment type="caution">
    <text evidence="1">The sequence shown here is derived from an EMBL/GenBank/DDBJ whole genome shotgun (WGS) entry which is preliminary data.</text>
</comment>
<reference evidence="1 2" key="1">
    <citation type="journal article" date="2019" name="G3 (Bethesda)">
        <title>Sequencing of a Wild Apple (Malus baccata) Genome Unravels the Differences Between Cultivated and Wild Apple Species Regarding Disease Resistance and Cold Tolerance.</title>
        <authorList>
            <person name="Chen X."/>
        </authorList>
    </citation>
    <scope>NUCLEOTIDE SEQUENCE [LARGE SCALE GENOMIC DNA]</scope>
    <source>
        <strain evidence="2">cv. Shandingzi</strain>
        <tissue evidence="1">Leaves</tissue>
    </source>
</reference>
<name>A0A540N7C8_MALBA</name>
<gene>
    <name evidence="1" type="ORF">C1H46_007354</name>
</gene>
<keyword evidence="2" id="KW-1185">Reference proteome</keyword>
<sequence>MADFPLRYLFPLGTNLSASFSSGETKSERRWFVNVQGGVASEVLRLGAGQGLQLRPGSAVLQFSNTETILYH</sequence>
<dbReference type="Proteomes" id="UP000315295">
    <property type="component" value="Unassembled WGS sequence"/>
</dbReference>
<accession>A0A540N7C8</accession>
<evidence type="ECO:0000313" key="2">
    <source>
        <dbReference type="Proteomes" id="UP000315295"/>
    </source>
</evidence>
<dbReference type="EMBL" id="VIEB01000093">
    <property type="protein sequence ID" value="TQE06964.1"/>
    <property type="molecule type" value="Genomic_DNA"/>
</dbReference>
<evidence type="ECO:0000313" key="1">
    <source>
        <dbReference type="EMBL" id="TQE06964.1"/>
    </source>
</evidence>